<accession>A0ABN5JHE2</accession>
<proteinExistence type="predicted"/>
<dbReference type="Pfam" id="PF00155">
    <property type="entry name" value="Aminotran_1_2"/>
    <property type="match status" value="1"/>
</dbReference>
<dbReference type="Gene3D" id="3.40.640.10">
    <property type="entry name" value="Type I PLP-dependent aspartate aminotransferase-like (Major domain)"/>
    <property type="match status" value="1"/>
</dbReference>
<dbReference type="InterPro" id="IPR015422">
    <property type="entry name" value="PyrdxlP-dep_Trfase_small"/>
</dbReference>
<evidence type="ECO:0000313" key="5">
    <source>
        <dbReference type="EMBL" id="AVQ31455.1"/>
    </source>
</evidence>
<feature type="domain" description="Aminotransferase class I/classII large" evidence="4">
    <location>
        <begin position="29"/>
        <end position="363"/>
    </location>
</feature>
<dbReference type="InterPro" id="IPR015421">
    <property type="entry name" value="PyrdxlP-dep_Trfase_major"/>
</dbReference>
<dbReference type="Gene3D" id="3.90.1150.10">
    <property type="entry name" value="Aspartate Aminotransferase, domain 1"/>
    <property type="match status" value="1"/>
</dbReference>
<dbReference type="InterPro" id="IPR050087">
    <property type="entry name" value="AON_synthase_class-II"/>
</dbReference>
<organism evidence="5 6">
    <name type="scientific">Fusobacterium varium ATCC 27725</name>
    <dbReference type="NCBI Taxonomy" id="469618"/>
    <lineage>
        <taxon>Bacteria</taxon>
        <taxon>Fusobacteriati</taxon>
        <taxon>Fusobacteriota</taxon>
        <taxon>Fusobacteriia</taxon>
        <taxon>Fusobacteriales</taxon>
        <taxon>Fusobacteriaceae</taxon>
        <taxon>Fusobacterium</taxon>
    </lineage>
</organism>
<keyword evidence="6" id="KW-1185">Reference proteome</keyword>
<keyword evidence="3" id="KW-0663">Pyridoxal phosphate</keyword>
<evidence type="ECO:0000259" key="4">
    <source>
        <dbReference type="Pfam" id="PF00155"/>
    </source>
</evidence>
<gene>
    <name evidence="5" type="ORF">C4N18_09575</name>
</gene>
<protein>
    <submittedName>
        <fullName evidence="5">8-amino-7-oxononanoate synthase</fullName>
    </submittedName>
</protein>
<dbReference type="EMBL" id="CP028103">
    <property type="protein sequence ID" value="AVQ31455.1"/>
    <property type="molecule type" value="Genomic_DNA"/>
</dbReference>
<dbReference type="InterPro" id="IPR004839">
    <property type="entry name" value="Aminotransferase_I/II_large"/>
</dbReference>
<evidence type="ECO:0000256" key="2">
    <source>
        <dbReference type="ARBA" id="ARBA00022679"/>
    </source>
</evidence>
<name>A0ABN5JHE2_FUSVA</name>
<reference evidence="6" key="1">
    <citation type="journal article" date="2018" name="MSphere">
        <title>Fusobacterium Genomics Using MinION and Illumina Sequencing Enables Genome Completion and Correction.</title>
        <authorList>
            <person name="Todd S.M."/>
            <person name="Settlage R.E."/>
            <person name="Lahmers K.K."/>
            <person name="Slade D.J."/>
        </authorList>
    </citation>
    <scope>NUCLEOTIDE SEQUENCE [LARGE SCALE GENOMIC DNA]</scope>
    <source>
        <strain evidence="6">ATCC 27725</strain>
    </source>
</reference>
<keyword evidence="2" id="KW-0808">Transferase</keyword>
<dbReference type="InterPro" id="IPR015424">
    <property type="entry name" value="PyrdxlP-dep_Trfase"/>
</dbReference>
<sequence>MKKEILIKELDALKNTYNFRQLKECNNSLVNLSSNDYLGLARDRELLNEFYSKYSPKLSSSSSRLIDGSYPEVMKLEEELETIYENSAILFNSGFDANSSIIETFYNKKSLILTDRLNHASIYDGILNSEAVFMRYKHLDMKNLENLLIKYRDTYDDILVVSETVYSMDGDMADLKELINLKKKYNFDLMIDEAHSYGVYGYGIAKELNVVKDIDFLIIPLGKGGGSVGAYVICSQLIKDYIINKSRKFIYSTALPPVNHMWNLFILKKMPYFKNKMEKLQEIKEYTLNLLRENHIDTVSSTHIISIVIGNNAKIIEIAENMRRKGFMLYGVKEPTVPKGTARFRIGLNPQLSKEDILRFVKELKYEIDTVF</sequence>
<dbReference type="PANTHER" id="PTHR13693:SF100">
    <property type="entry name" value="8-AMINO-7-OXONONANOATE SYNTHASE"/>
    <property type="match status" value="1"/>
</dbReference>
<evidence type="ECO:0000313" key="6">
    <source>
        <dbReference type="Proteomes" id="UP000241238"/>
    </source>
</evidence>
<dbReference type="PANTHER" id="PTHR13693">
    <property type="entry name" value="CLASS II AMINOTRANSFERASE/8-AMINO-7-OXONONANOATE SYNTHASE"/>
    <property type="match status" value="1"/>
</dbReference>
<evidence type="ECO:0000256" key="1">
    <source>
        <dbReference type="ARBA" id="ARBA00001933"/>
    </source>
</evidence>
<comment type="cofactor">
    <cofactor evidence="1">
        <name>pyridoxal 5'-phosphate</name>
        <dbReference type="ChEBI" id="CHEBI:597326"/>
    </cofactor>
</comment>
<evidence type="ECO:0000256" key="3">
    <source>
        <dbReference type="ARBA" id="ARBA00022898"/>
    </source>
</evidence>
<dbReference type="RefSeq" id="WP_005947578.1">
    <property type="nucleotide sequence ID" value="NZ_CP028103.1"/>
</dbReference>
<dbReference type="Proteomes" id="UP000241238">
    <property type="component" value="Chromosome"/>
</dbReference>
<dbReference type="SUPFAM" id="SSF53383">
    <property type="entry name" value="PLP-dependent transferases"/>
    <property type="match status" value="1"/>
</dbReference>
<dbReference type="GeneID" id="77468243"/>